<evidence type="ECO:0000313" key="3">
    <source>
        <dbReference type="EMBL" id="EGG30148.1"/>
    </source>
</evidence>
<dbReference type="InterPro" id="IPR012078">
    <property type="entry name" value="MP_mOase_hydro"/>
</dbReference>
<dbReference type="InterPro" id="IPR003430">
    <property type="entry name" value="Phenol_Hydrox"/>
</dbReference>
<evidence type="ECO:0000256" key="2">
    <source>
        <dbReference type="ARBA" id="ARBA00023033"/>
    </source>
</evidence>
<name>F3L0J5_9GAMM</name>
<keyword evidence="2" id="KW-0503">Monooxygenase</keyword>
<keyword evidence="4" id="KW-1185">Reference proteome</keyword>
<keyword evidence="1" id="KW-0560">Oxidoreductase</keyword>
<dbReference type="EMBL" id="AEIG01000022">
    <property type="protein sequence ID" value="EGG30148.1"/>
    <property type="molecule type" value="Genomic_DNA"/>
</dbReference>
<dbReference type="Pfam" id="PF02332">
    <property type="entry name" value="Phenol_Hydrox"/>
    <property type="match status" value="1"/>
</dbReference>
<dbReference type="SUPFAM" id="SSF47240">
    <property type="entry name" value="Ferritin-like"/>
    <property type="match status" value="1"/>
</dbReference>
<dbReference type="AlphaFoldDB" id="F3L0J5"/>
<dbReference type="InterPro" id="IPR012348">
    <property type="entry name" value="RNR-like"/>
</dbReference>
<comment type="caution">
    <text evidence="3">The sequence shown here is derived from an EMBL/GenBank/DDBJ whole genome shotgun (WGS) entry which is preliminary data.</text>
</comment>
<dbReference type="RefSeq" id="WP_009575215.1">
    <property type="nucleotide sequence ID" value="NZ_AEIG01000022.1"/>
</dbReference>
<evidence type="ECO:0000256" key="1">
    <source>
        <dbReference type="ARBA" id="ARBA00023002"/>
    </source>
</evidence>
<proteinExistence type="predicted"/>
<dbReference type="Proteomes" id="UP000005615">
    <property type="component" value="Unassembled WGS sequence"/>
</dbReference>
<dbReference type="PIRSF" id="PIRSF000040">
    <property type="entry name" value="MMOH_comp"/>
    <property type="match status" value="1"/>
</dbReference>
<sequence length="329" mass="38252">MTIEIKTAKMDTVRNTFGHIARRFGDKPATRYQEATYDIAAQTNFHYKPLWDQERELNDPKRTAITMEDWYALKDPRQFYYGTYVQNRARMQENAESNFNFFDKRNLATKLPEGIKENLIKYLIPLRHAEHTANLNNMYCTAYANYCTAVAQATLFEAMDRFGNAQYYSRIGLSLDGNTGDSLVEAKAEWMNNPIWQGLRAYCERTLTIDDWFETFIAQNIVLDTLLDNLYFEQYDAWLTEHDAGDILMLTEFMRERSKESQRWSDSLIKTVVNENEQNADQIKSWISTWRIRAQQALEPLATDLLSEDALAEAYAALAGRLKKIGLAD</sequence>
<organism evidence="3 4">
    <name type="scientific">Aequoribacter fuscus</name>
    <dbReference type="NCBI Taxonomy" id="2518989"/>
    <lineage>
        <taxon>Bacteria</taxon>
        <taxon>Pseudomonadati</taxon>
        <taxon>Pseudomonadota</taxon>
        <taxon>Gammaproteobacteria</taxon>
        <taxon>Cellvibrionales</taxon>
        <taxon>Halieaceae</taxon>
        <taxon>Aequoribacter</taxon>
    </lineage>
</organism>
<dbReference type="InterPro" id="IPR009078">
    <property type="entry name" value="Ferritin-like_SF"/>
</dbReference>
<dbReference type="GO" id="GO:0016709">
    <property type="term" value="F:oxidoreductase activity, acting on paired donors, with incorporation or reduction of molecular oxygen, NAD(P)H as one donor, and incorporation of one atom of oxygen"/>
    <property type="evidence" value="ECO:0007669"/>
    <property type="project" value="InterPro"/>
</dbReference>
<evidence type="ECO:0000313" key="4">
    <source>
        <dbReference type="Proteomes" id="UP000005615"/>
    </source>
</evidence>
<protein>
    <submittedName>
        <fullName evidence="3">Methane/phenol/toluene hydroxylase</fullName>
    </submittedName>
</protein>
<dbReference type="STRING" id="2518989.IMCC3088_931"/>
<dbReference type="CDD" id="cd01058">
    <property type="entry name" value="AAMH_B"/>
    <property type="match status" value="1"/>
</dbReference>
<dbReference type="Gene3D" id="1.10.620.20">
    <property type="entry name" value="Ribonucleotide Reductase, subunit A"/>
    <property type="match status" value="1"/>
</dbReference>
<accession>F3L0J5</accession>
<reference evidence="3 4" key="1">
    <citation type="journal article" date="2011" name="J. Bacteriol.">
        <title>Genome sequence of strain IMCC3088, a proteorhodopsin-containing marine bacterium belonging to the OM60/NOR5 clade.</title>
        <authorList>
            <person name="Jang Y."/>
            <person name="Oh H.M."/>
            <person name="Kang I."/>
            <person name="Lee K."/>
            <person name="Yang S.J."/>
            <person name="Cho J.C."/>
        </authorList>
    </citation>
    <scope>NUCLEOTIDE SEQUENCE [LARGE SCALE GENOMIC DNA]</scope>
    <source>
        <strain evidence="3 4">IMCC3088</strain>
    </source>
</reference>
<dbReference type="OrthoDB" id="9806768at2"/>
<dbReference type="eggNOG" id="ENOG502Z7Z9">
    <property type="taxonomic scope" value="Bacteria"/>
</dbReference>
<gene>
    <name evidence="3" type="ORF">IMCC3088_931</name>
</gene>